<dbReference type="Proteomes" id="UP000008810">
    <property type="component" value="Chromosome 1"/>
</dbReference>
<dbReference type="InParanoid" id="A0A2K2DKA6"/>
<dbReference type="EnsemblPlants" id="PNT74706">
    <property type="protein sequence ID" value="PNT74706"/>
    <property type="gene ID" value="BRADI_1g20635v3"/>
</dbReference>
<gene>
    <name evidence="1" type="ORF">BRADI_1g20635v3</name>
</gene>
<reference evidence="1 2" key="1">
    <citation type="journal article" date="2010" name="Nature">
        <title>Genome sequencing and analysis of the model grass Brachypodium distachyon.</title>
        <authorList>
            <consortium name="International Brachypodium Initiative"/>
        </authorList>
    </citation>
    <scope>NUCLEOTIDE SEQUENCE [LARGE SCALE GENOMIC DNA]</scope>
    <source>
        <strain evidence="1 2">Bd21</strain>
    </source>
</reference>
<name>A0A2K2DKA6_BRADI</name>
<evidence type="ECO:0000313" key="1">
    <source>
        <dbReference type="EMBL" id="PNT74706.1"/>
    </source>
</evidence>
<dbReference type="Gramene" id="PNT74706">
    <property type="protein sequence ID" value="PNT74706"/>
    <property type="gene ID" value="BRADI_1g20635v3"/>
</dbReference>
<keyword evidence="3" id="KW-1185">Reference proteome</keyword>
<reference evidence="2" key="3">
    <citation type="submission" date="2018-08" db="UniProtKB">
        <authorList>
            <consortium name="EnsemblPlants"/>
        </authorList>
    </citation>
    <scope>IDENTIFICATION</scope>
    <source>
        <strain evidence="2">cv. Bd21</strain>
    </source>
</reference>
<protein>
    <submittedName>
        <fullName evidence="1 2">Uncharacterized protein</fullName>
    </submittedName>
</protein>
<evidence type="ECO:0000313" key="3">
    <source>
        <dbReference type="Proteomes" id="UP000008810"/>
    </source>
</evidence>
<proteinExistence type="predicted"/>
<dbReference type="AlphaFoldDB" id="A0A2K2DKA6"/>
<evidence type="ECO:0000313" key="2">
    <source>
        <dbReference type="EnsemblPlants" id="PNT74706"/>
    </source>
</evidence>
<sequence length="102" mass="11547">MEREGLPCPVCMGMRRPYTPECCKLRRMLRRPGREARRDGGAGAAKVLDLASQDVRNSCRHGSIQARHFLSVLLMPTRSCLVFTPSTNKCMFVFVLSQTFKL</sequence>
<dbReference type="EMBL" id="CM000880">
    <property type="protein sequence ID" value="PNT74706.1"/>
    <property type="molecule type" value="Genomic_DNA"/>
</dbReference>
<reference evidence="1" key="2">
    <citation type="submission" date="2017-06" db="EMBL/GenBank/DDBJ databases">
        <title>WGS assembly of Brachypodium distachyon.</title>
        <authorList>
            <consortium name="The International Brachypodium Initiative"/>
            <person name="Lucas S."/>
            <person name="Harmon-Smith M."/>
            <person name="Lail K."/>
            <person name="Tice H."/>
            <person name="Grimwood J."/>
            <person name="Bruce D."/>
            <person name="Barry K."/>
            <person name="Shu S."/>
            <person name="Lindquist E."/>
            <person name="Wang M."/>
            <person name="Pitluck S."/>
            <person name="Vogel J.P."/>
            <person name="Garvin D.F."/>
            <person name="Mockler T.C."/>
            <person name="Schmutz J."/>
            <person name="Rokhsar D."/>
            <person name="Bevan M.W."/>
        </authorList>
    </citation>
    <scope>NUCLEOTIDE SEQUENCE</scope>
    <source>
        <strain evidence="1">Bd21</strain>
    </source>
</reference>
<accession>A0A2K2DKA6</accession>
<organism evidence="1">
    <name type="scientific">Brachypodium distachyon</name>
    <name type="common">Purple false brome</name>
    <name type="synonym">Trachynia distachya</name>
    <dbReference type="NCBI Taxonomy" id="15368"/>
    <lineage>
        <taxon>Eukaryota</taxon>
        <taxon>Viridiplantae</taxon>
        <taxon>Streptophyta</taxon>
        <taxon>Embryophyta</taxon>
        <taxon>Tracheophyta</taxon>
        <taxon>Spermatophyta</taxon>
        <taxon>Magnoliopsida</taxon>
        <taxon>Liliopsida</taxon>
        <taxon>Poales</taxon>
        <taxon>Poaceae</taxon>
        <taxon>BOP clade</taxon>
        <taxon>Pooideae</taxon>
        <taxon>Stipodae</taxon>
        <taxon>Brachypodieae</taxon>
        <taxon>Brachypodium</taxon>
    </lineage>
</organism>